<dbReference type="GO" id="GO:0016787">
    <property type="term" value="F:hydrolase activity"/>
    <property type="evidence" value="ECO:0007669"/>
    <property type="project" value="UniProtKB-KW"/>
</dbReference>
<dbReference type="Gene3D" id="3.90.79.10">
    <property type="entry name" value="Nucleoside Triphosphate Pyrophosphohydrolase"/>
    <property type="match status" value="1"/>
</dbReference>
<feature type="domain" description="Nudix hydrolase" evidence="6">
    <location>
        <begin position="31"/>
        <end position="161"/>
    </location>
</feature>
<keyword evidence="8" id="KW-1185">Reference proteome</keyword>
<comment type="similarity">
    <text evidence="2 5">Belongs to the Nudix hydrolase family.</text>
</comment>
<evidence type="ECO:0000256" key="2">
    <source>
        <dbReference type="ARBA" id="ARBA00005582"/>
    </source>
</evidence>
<proteinExistence type="inferred from homology"/>
<sequence length="176" mass="20040">MAGGDKTEEPLYVRDPAAWRHALAEGNRFQARKRVAAKVVLHDEQRRLLLADPTYKPFWDLPGGTAEANESPHEAALREVREELGLDFVLGDLLCVEWAPPRDPWDDLLMFIFDGGVLVPERAANLRPVDPEVGDIGWFTPEQVSQRLREDVWAWTRQALLALENKTIVYLTPDRC</sequence>
<dbReference type="SUPFAM" id="SSF55811">
    <property type="entry name" value="Nudix"/>
    <property type="match status" value="1"/>
</dbReference>
<dbReference type="PANTHER" id="PTHR43046:SF12">
    <property type="entry name" value="GDP-MANNOSE MANNOSYL HYDROLASE"/>
    <property type="match status" value="1"/>
</dbReference>
<dbReference type="Proteomes" id="UP000676079">
    <property type="component" value="Chromosome"/>
</dbReference>
<dbReference type="RefSeq" id="WP_220561819.1">
    <property type="nucleotide sequence ID" value="NZ_CP074133.1"/>
</dbReference>
<evidence type="ECO:0000256" key="3">
    <source>
        <dbReference type="ARBA" id="ARBA00022801"/>
    </source>
</evidence>
<evidence type="ECO:0000313" key="8">
    <source>
        <dbReference type="Proteomes" id="UP000676079"/>
    </source>
</evidence>
<protein>
    <submittedName>
        <fullName evidence="7">NUDIX hydrolase</fullName>
    </submittedName>
</protein>
<gene>
    <name evidence="7" type="ORF">KGD84_19170</name>
</gene>
<dbReference type="InterPro" id="IPR020084">
    <property type="entry name" value="NUDIX_hydrolase_CS"/>
</dbReference>
<dbReference type="PANTHER" id="PTHR43046">
    <property type="entry name" value="GDP-MANNOSE MANNOSYL HYDROLASE"/>
    <property type="match status" value="1"/>
</dbReference>
<organism evidence="7 8">
    <name type="scientific">Nocardiopsis changdeensis</name>
    <dbReference type="NCBI Taxonomy" id="2831969"/>
    <lineage>
        <taxon>Bacteria</taxon>
        <taxon>Bacillati</taxon>
        <taxon>Actinomycetota</taxon>
        <taxon>Actinomycetes</taxon>
        <taxon>Streptosporangiales</taxon>
        <taxon>Nocardiopsidaceae</taxon>
        <taxon>Nocardiopsis</taxon>
    </lineage>
</organism>
<dbReference type="InterPro" id="IPR020476">
    <property type="entry name" value="Nudix_hydrolase"/>
</dbReference>
<dbReference type="PRINTS" id="PR00502">
    <property type="entry name" value="NUDIXFAMILY"/>
</dbReference>
<evidence type="ECO:0000256" key="1">
    <source>
        <dbReference type="ARBA" id="ARBA00001946"/>
    </source>
</evidence>
<dbReference type="Pfam" id="PF00293">
    <property type="entry name" value="NUDIX"/>
    <property type="match status" value="1"/>
</dbReference>
<comment type="cofactor">
    <cofactor evidence="1">
        <name>Mg(2+)</name>
        <dbReference type="ChEBI" id="CHEBI:18420"/>
    </cofactor>
</comment>
<accession>A0ABX8BIG0</accession>
<evidence type="ECO:0000259" key="6">
    <source>
        <dbReference type="PROSITE" id="PS51462"/>
    </source>
</evidence>
<dbReference type="InterPro" id="IPR015797">
    <property type="entry name" value="NUDIX_hydrolase-like_dom_sf"/>
</dbReference>
<dbReference type="CDD" id="cd18876">
    <property type="entry name" value="NUDIX_Hydrolase"/>
    <property type="match status" value="1"/>
</dbReference>
<name>A0ABX8BIG0_9ACTN</name>
<dbReference type="EMBL" id="CP074133">
    <property type="protein sequence ID" value="QUX20623.1"/>
    <property type="molecule type" value="Genomic_DNA"/>
</dbReference>
<evidence type="ECO:0000256" key="5">
    <source>
        <dbReference type="RuleBase" id="RU003476"/>
    </source>
</evidence>
<dbReference type="PROSITE" id="PS51462">
    <property type="entry name" value="NUDIX"/>
    <property type="match status" value="1"/>
</dbReference>
<dbReference type="InterPro" id="IPR000086">
    <property type="entry name" value="NUDIX_hydrolase_dom"/>
</dbReference>
<dbReference type="PROSITE" id="PS00893">
    <property type="entry name" value="NUDIX_BOX"/>
    <property type="match status" value="1"/>
</dbReference>
<reference evidence="7 8" key="1">
    <citation type="submission" date="2021-05" db="EMBL/GenBank/DDBJ databases">
        <title>Direct Submission.</title>
        <authorList>
            <person name="Li K."/>
            <person name="Gao J."/>
        </authorList>
    </citation>
    <scope>NUCLEOTIDE SEQUENCE [LARGE SCALE GENOMIC DNA]</scope>
    <source>
        <strain evidence="7 8">Mg02</strain>
    </source>
</reference>
<evidence type="ECO:0000256" key="4">
    <source>
        <dbReference type="ARBA" id="ARBA00022842"/>
    </source>
</evidence>
<evidence type="ECO:0000313" key="7">
    <source>
        <dbReference type="EMBL" id="QUX20623.1"/>
    </source>
</evidence>
<keyword evidence="4" id="KW-0460">Magnesium</keyword>
<keyword evidence="3 5" id="KW-0378">Hydrolase</keyword>